<dbReference type="Proteomes" id="UP001487740">
    <property type="component" value="Unassembled WGS sequence"/>
</dbReference>
<feature type="compositionally biased region" description="Polar residues" evidence="1">
    <location>
        <begin position="206"/>
        <end position="222"/>
    </location>
</feature>
<evidence type="ECO:0000256" key="1">
    <source>
        <dbReference type="SAM" id="MobiDB-lite"/>
    </source>
</evidence>
<name>A0AAW0SCW3_SCYPA</name>
<dbReference type="AlphaFoldDB" id="A0AAW0SCW3"/>
<proteinExistence type="predicted"/>
<feature type="compositionally biased region" description="Low complexity" evidence="1">
    <location>
        <begin position="249"/>
        <end position="260"/>
    </location>
</feature>
<reference evidence="2 3" key="1">
    <citation type="submission" date="2023-03" db="EMBL/GenBank/DDBJ databases">
        <title>High-quality genome of Scylla paramamosain provides insights in environmental adaptation.</title>
        <authorList>
            <person name="Zhang L."/>
        </authorList>
    </citation>
    <scope>NUCLEOTIDE SEQUENCE [LARGE SCALE GENOMIC DNA]</scope>
    <source>
        <strain evidence="2">LZ_2023a</strain>
        <tissue evidence="2">Muscle</tissue>
    </source>
</reference>
<feature type="region of interest" description="Disordered" evidence="1">
    <location>
        <begin position="199"/>
        <end position="268"/>
    </location>
</feature>
<accession>A0AAW0SCW3</accession>
<organism evidence="2 3">
    <name type="scientific">Scylla paramamosain</name>
    <name type="common">Mud crab</name>
    <dbReference type="NCBI Taxonomy" id="85552"/>
    <lineage>
        <taxon>Eukaryota</taxon>
        <taxon>Metazoa</taxon>
        <taxon>Ecdysozoa</taxon>
        <taxon>Arthropoda</taxon>
        <taxon>Crustacea</taxon>
        <taxon>Multicrustacea</taxon>
        <taxon>Malacostraca</taxon>
        <taxon>Eumalacostraca</taxon>
        <taxon>Eucarida</taxon>
        <taxon>Decapoda</taxon>
        <taxon>Pleocyemata</taxon>
        <taxon>Brachyura</taxon>
        <taxon>Eubrachyura</taxon>
        <taxon>Portunoidea</taxon>
        <taxon>Portunidae</taxon>
        <taxon>Portuninae</taxon>
        <taxon>Scylla</taxon>
    </lineage>
</organism>
<dbReference type="EMBL" id="JARAKH010001311">
    <property type="protein sequence ID" value="KAK8373180.1"/>
    <property type="molecule type" value="Genomic_DNA"/>
</dbReference>
<sequence length="492" mass="53963">MCHGASCHAGRDCHYSKIGGWDCHLGHGFFFGKVCHDVSCHLGHGFFFGEVCHGVSCHLGHGFLFGEVCHGVSCHLGHGFLFGEVCHGVSCHGGQDCHPDHGFFFGKACHDVSCHAGHCHHCCQMTWMSCWIPNLLLHCTPSSSDSFQECDTYHLTSTVESSESNSDPDEGLLMRKRRKRCKKNLPDDFVSSENLHEAVHMKPASQKPQVTTSQDKVASAPSQVVLPTPPPKVSSDMRSTRTHGMMECSATKDSVSSKTSKSSDNRDTMTHLTEEEAMTKVTVPTTMTHLTEEEAMTKVTGDTMTHLTEEEAMTKVTGDTMTHLTEEEAMTKVTGDTMTHLTEEEAMTKVTGDIMTHLTEEEAMTKVTVPTTYLTIVTVPTSMTRGTMTHLTEEEAMTKVTVPTTYLTIVTVPTSMTRGTMTHFTEEEAMTKVTGDSLTHLTENHKGSQEDAESSFPLTKAYVHVAMPACLGPLSPSQETSTRAVRQRISLI</sequence>
<keyword evidence="3" id="KW-1185">Reference proteome</keyword>
<gene>
    <name evidence="2" type="ORF">O3P69_012408</name>
</gene>
<evidence type="ECO:0000313" key="3">
    <source>
        <dbReference type="Proteomes" id="UP001487740"/>
    </source>
</evidence>
<comment type="caution">
    <text evidence="2">The sequence shown here is derived from an EMBL/GenBank/DDBJ whole genome shotgun (WGS) entry which is preliminary data.</text>
</comment>
<evidence type="ECO:0000313" key="2">
    <source>
        <dbReference type="EMBL" id="KAK8373180.1"/>
    </source>
</evidence>
<protein>
    <submittedName>
        <fullName evidence="2">Uncharacterized protein</fullName>
    </submittedName>
</protein>